<dbReference type="RefSeq" id="WP_229783537.1">
    <property type="nucleotide sequence ID" value="NZ_BMQB01000004.1"/>
</dbReference>
<dbReference type="Pfam" id="PF04978">
    <property type="entry name" value="MST"/>
    <property type="match status" value="1"/>
</dbReference>
<evidence type="ECO:0008006" key="3">
    <source>
        <dbReference type="Google" id="ProtNLM"/>
    </source>
</evidence>
<dbReference type="InterPro" id="IPR034660">
    <property type="entry name" value="DinB/YfiT-like"/>
</dbReference>
<evidence type="ECO:0000313" key="1">
    <source>
        <dbReference type="EMBL" id="GGJ91490.1"/>
    </source>
</evidence>
<organism evidence="1 2">
    <name type="scientific">Pilimelia anulata</name>
    <dbReference type="NCBI Taxonomy" id="53371"/>
    <lineage>
        <taxon>Bacteria</taxon>
        <taxon>Bacillati</taxon>
        <taxon>Actinomycetota</taxon>
        <taxon>Actinomycetes</taxon>
        <taxon>Micromonosporales</taxon>
        <taxon>Micromonosporaceae</taxon>
        <taxon>Pilimelia</taxon>
    </lineage>
</organism>
<dbReference type="InterPro" id="IPR007061">
    <property type="entry name" value="MST-like"/>
</dbReference>
<evidence type="ECO:0000313" key="2">
    <source>
        <dbReference type="Proteomes" id="UP000649739"/>
    </source>
</evidence>
<accession>A0A8J3FAA1</accession>
<dbReference type="Gene3D" id="1.20.120.450">
    <property type="entry name" value="dinb family like domain"/>
    <property type="match status" value="1"/>
</dbReference>
<proteinExistence type="predicted"/>
<dbReference type="Proteomes" id="UP000649739">
    <property type="component" value="Unassembled WGS sequence"/>
</dbReference>
<sequence length="172" mass="18568">MDSDVDPVLDGPGLGETGTWELLVGYLRWYRAALHRKLEGLTDAQLRTPLPPVGWAPLALVQHLGWMEQRWLVWGFRGESVPARPPGGAAAEWRVELPTDGILAGYAARTARSDAILAGAAVTDVAAVGGRFSRAATAPSLGRILAHMVQEYARHVGQLDIVRELIDGRTGE</sequence>
<dbReference type="EMBL" id="BMQB01000004">
    <property type="protein sequence ID" value="GGJ91490.1"/>
    <property type="molecule type" value="Genomic_DNA"/>
</dbReference>
<keyword evidence="2" id="KW-1185">Reference proteome</keyword>
<comment type="caution">
    <text evidence="1">The sequence shown here is derived from an EMBL/GenBank/DDBJ whole genome shotgun (WGS) entry which is preliminary data.</text>
</comment>
<dbReference type="AlphaFoldDB" id="A0A8J3FAA1"/>
<reference evidence="1" key="2">
    <citation type="submission" date="2020-09" db="EMBL/GenBank/DDBJ databases">
        <authorList>
            <person name="Sun Q."/>
            <person name="Ohkuma M."/>
        </authorList>
    </citation>
    <scope>NUCLEOTIDE SEQUENCE</scope>
    <source>
        <strain evidence="1">JCM 3090</strain>
    </source>
</reference>
<dbReference type="SUPFAM" id="SSF109854">
    <property type="entry name" value="DinB/YfiT-like putative metalloenzymes"/>
    <property type="match status" value="1"/>
</dbReference>
<gene>
    <name evidence="1" type="ORF">GCM10010123_21640</name>
</gene>
<name>A0A8J3FAA1_9ACTN</name>
<protein>
    <recommendedName>
        <fullName evidence="3">Mini-circle protein</fullName>
    </recommendedName>
</protein>
<reference evidence="1" key="1">
    <citation type="journal article" date="2014" name="Int. J. Syst. Evol. Microbiol.">
        <title>Complete genome sequence of Corynebacterium casei LMG S-19264T (=DSM 44701T), isolated from a smear-ripened cheese.</title>
        <authorList>
            <consortium name="US DOE Joint Genome Institute (JGI-PGF)"/>
            <person name="Walter F."/>
            <person name="Albersmeier A."/>
            <person name="Kalinowski J."/>
            <person name="Ruckert C."/>
        </authorList>
    </citation>
    <scope>NUCLEOTIDE SEQUENCE</scope>
    <source>
        <strain evidence="1">JCM 3090</strain>
    </source>
</reference>